<feature type="non-terminal residue" evidence="1">
    <location>
        <position position="1"/>
    </location>
</feature>
<evidence type="ECO:0000313" key="1">
    <source>
        <dbReference type="EMBL" id="SVE20295.1"/>
    </source>
</evidence>
<dbReference type="EMBL" id="UINC01201104">
    <property type="protein sequence ID" value="SVE20295.1"/>
    <property type="molecule type" value="Genomic_DNA"/>
</dbReference>
<dbReference type="InterPro" id="IPR017850">
    <property type="entry name" value="Alkaline_phosphatase_core_sf"/>
</dbReference>
<dbReference type="AlphaFoldDB" id="A0A383BLQ8"/>
<reference evidence="1" key="1">
    <citation type="submission" date="2018-05" db="EMBL/GenBank/DDBJ databases">
        <authorList>
            <person name="Lanie J.A."/>
            <person name="Ng W.-L."/>
            <person name="Kazmierczak K.M."/>
            <person name="Andrzejewski T.M."/>
            <person name="Davidsen T.M."/>
            <person name="Wayne K.J."/>
            <person name="Tettelin H."/>
            <person name="Glass J.I."/>
            <person name="Rusch D."/>
            <person name="Podicherti R."/>
            <person name="Tsui H.-C.T."/>
            <person name="Winkler M.E."/>
        </authorList>
    </citation>
    <scope>NUCLEOTIDE SEQUENCE</scope>
</reference>
<sequence>HATPLTTRTHTPDPVPYLLVDSSVDGHGGTFTEVGVAALDPVPGHALMGRLLAG</sequence>
<protein>
    <submittedName>
        <fullName evidence="1">Uncharacterized protein</fullName>
    </submittedName>
</protein>
<organism evidence="1">
    <name type="scientific">marine metagenome</name>
    <dbReference type="NCBI Taxonomy" id="408172"/>
    <lineage>
        <taxon>unclassified sequences</taxon>
        <taxon>metagenomes</taxon>
        <taxon>ecological metagenomes</taxon>
    </lineage>
</organism>
<gene>
    <name evidence="1" type="ORF">METZ01_LOCUS473149</name>
</gene>
<proteinExistence type="predicted"/>
<name>A0A383BLQ8_9ZZZZ</name>
<accession>A0A383BLQ8</accession>
<dbReference type="Gene3D" id="3.40.720.10">
    <property type="entry name" value="Alkaline Phosphatase, subunit A"/>
    <property type="match status" value="1"/>
</dbReference>